<keyword evidence="1" id="KW-0472">Membrane</keyword>
<evidence type="ECO:0000313" key="3">
    <source>
        <dbReference type="WBParaSite" id="nRc.2.0.1.t40010-RA"/>
    </source>
</evidence>
<keyword evidence="2" id="KW-1185">Reference proteome</keyword>
<name>A0A915KPM5_ROMCU</name>
<dbReference type="AlphaFoldDB" id="A0A915KPM5"/>
<dbReference type="WBParaSite" id="nRc.2.0.1.t40010-RA">
    <property type="protein sequence ID" value="nRc.2.0.1.t40010-RA"/>
    <property type="gene ID" value="nRc.2.0.1.g40010"/>
</dbReference>
<proteinExistence type="predicted"/>
<reference evidence="3" key="1">
    <citation type="submission" date="2022-11" db="UniProtKB">
        <authorList>
            <consortium name="WormBaseParasite"/>
        </authorList>
    </citation>
    <scope>IDENTIFICATION</scope>
</reference>
<organism evidence="2 3">
    <name type="scientific">Romanomermis culicivorax</name>
    <name type="common">Nematode worm</name>
    <dbReference type="NCBI Taxonomy" id="13658"/>
    <lineage>
        <taxon>Eukaryota</taxon>
        <taxon>Metazoa</taxon>
        <taxon>Ecdysozoa</taxon>
        <taxon>Nematoda</taxon>
        <taxon>Enoplea</taxon>
        <taxon>Dorylaimia</taxon>
        <taxon>Mermithida</taxon>
        <taxon>Mermithoidea</taxon>
        <taxon>Mermithidae</taxon>
        <taxon>Romanomermis</taxon>
    </lineage>
</organism>
<feature type="transmembrane region" description="Helical" evidence="1">
    <location>
        <begin position="66"/>
        <end position="86"/>
    </location>
</feature>
<dbReference type="Proteomes" id="UP000887565">
    <property type="component" value="Unplaced"/>
</dbReference>
<evidence type="ECO:0000313" key="2">
    <source>
        <dbReference type="Proteomes" id="UP000887565"/>
    </source>
</evidence>
<accession>A0A915KPM5</accession>
<sequence length="237" mass="27055">MAEISALSLANYSIQWHELIRSVRRDMTETIKISCRNSSLIDSNSINNKNPYQPMQHQHQENQMHAVLYIVTVLLFYAVTLAALLIKYMKQEKRSAAEEKMYQDFLIKTKQLAAQQLKRDHARRVSVQLIKMASDSHLNFLDVSHLATVNECEETSQSPTAVAAARSLNDLSALGSTIDVFPSRKHKKKRSLPTIVATLHGSFETICPKKNAFLVKSRLLEVPNQWPHWSKQRMSIV</sequence>
<keyword evidence="1" id="KW-1133">Transmembrane helix</keyword>
<evidence type="ECO:0000256" key="1">
    <source>
        <dbReference type="SAM" id="Phobius"/>
    </source>
</evidence>
<keyword evidence="1" id="KW-0812">Transmembrane</keyword>
<protein>
    <submittedName>
        <fullName evidence="3">Uncharacterized protein</fullName>
    </submittedName>
</protein>